<dbReference type="PANTHER" id="PTHR12542:SF17">
    <property type="entry name" value="EXOCYST SUBUNIT EXO70 FAMILY PROTEIN"/>
    <property type="match status" value="1"/>
</dbReference>
<evidence type="ECO:0000256" key="1">
    <source>
        <dbReference type="ARBA" id="ARBA00006756"/>
    </source>
</evidence>
<sequence>MIMKSPFSRPSTSSCYQATTRYNPLPSPMHYKFSYGSPLEENVEIAEALINKWDTAASDRSEDRSLFLGNRYEAKMFLTCIKNLHAAMSCCIGLEDSDSHMLGRAQKLIETAMKRLEKELHDILSTNEKYLDQESISSWCSRASMDDEDFRFVPSPSDQREEERVSSAVMADLKAIADCMITSGFGKECMKIYNTSRKSIFNKAMYDRGLDRSLTASEIQKMDCKSLERKIRGWLRAVRVSFRTIFLSEQILCDHVFAASLPIRQSCFSEITREGALALFSFAESVAAKSKKLPVDKVFYLLDMYEAIATVLPEIEFIFSDNYSTSDIPSQAKNSLIDLGDAIGPMLTDLESAIEKESSKFPVPGGCIHPLTHNVINYLTRLSDYNEVLPDIIAEWSLKGRLMVLLLLCKLNGQAELQKDLGLSYLFLVNNLHYVVSKARKSNLMDILGYELLAKYEAKVKQHVESYEAVVWVKVIKSLPVDDLDSAGVKDCFRRFNMEFESAYQKQLSCNIHDPKLRDEIKMSLMGKLLPAYTALYNSHGTEALRREEFRESVVRYSPEDLRDYLSDLFRDKGSQSSSSSCRLSKGKVHLRPVSRLVSGFSVFESLLSNNTYLYKIYRG</sequence>
<keyword evidence="6" id="KW-1185">Reference proteome</keyword>
<accession>A0AAN7R0R4</accession>
<dbReference type="GO" id="GO:0005546">
    <property type="term" value="F:phosphatidylinositol-4,5-bisphosphate binding"/>
    <property type="evidence" value="ECO:0007669"/>
    <property type="project" value="InterPro"/>
</dbReference>
<evidence type="ECO:0000256" key="3">
    <source>
        <dbReference type="RuleBase" id="RU365026"/>
    </source>
</evidence>
<dbReference type="InterPro" id="IPR004140">
    <property type="entry name" value="Exo70"/>
</dbReference>
<dbReference type="InterPro" id="IPR016159">
    <property type="entry name" value="Cullin_repeat-like_dom_sf"/>
</dbReference>
<protein>
    <recommendedName>
        <fullName evidence="3">Exocyst subunit Exo70 family protein</fullName>
    </recommendedName>
</protein>
<keyword evidence="3" id="KW-0268">Exocytosis</keyword>
<dbReference type="GO" id="GO:0006887">
    <property type="term" value="P:exocytosis"/>
    <property type="evidence" value="ECO:0007669"/>
    <property type="project" value="UniProtKB-KW"/>
</dbReference>
<evidence type="ECO:0000313" key="5">
    <source>
        <dbReference type="EMBL" id="KAK4783725.1"/>
    </source>
</evidence>
<evidence type="ECO:0000259" key="4">
    <source>
        <dbReference type="Pfam" id="PF03081"/>
    </source>
</evidence>
<proteinExistence type="inferred from homology"/>
<dbReference type="PANTHER" id="PTHR12542">
    <property type="entry name" value="EXOCYST COMPLEX PROTEIN EXO70"/>
    <property type="match status" value="1"/>
</dbReference>
<feature type="domain" description="Exocyst complex subunit Exo70 C-terminal" evidence="4">
    <location>
        <begin position="234"/>
        <end position="568"/>
    </location>
</feature>
<dbReference type="Pfam" id="PF03081">
    <property type="entry name" value="Exo70_C"/>
    <property type="match status" value="1"/>
</dbReference>
<gene>
    <name evidence="5" type="ORF">SAY86_018093</name>
</gene>
<evidence type="ECO:0000256" key="2">
    <source>
        <dbReference type="ARBA" id="ARBA00022448"/>
    </source>
</evidence>
<dbReference type="GO" id="GO:0000145">
    <property type="term" value="C:exocyst"/>
    <property type="evidence" value="ECO:0007669"/>
    <property type="project" value="InterPro"/>
</dbReference>
<comment type="caution">
    <text evidence="5">The sequence shown here is derived from an EMBL/GenBank/DDBJ whole genome shotgun (WGS) entry which is preliminary data.</text>
</comment>
<keyword evidence="2 3" id="KW-0813">Transport</keyword>
<evidence type="ECO:0000313" key="6">
    <source>
        <dbReference type="Proteomes" id="UP001346149"/>
    </source>
</evidence>
<dbReference type="EMBL" id="JAXQNO010000014">
    <property type="protein sequence ID" value="KAK4783725.1"/>
    <property type="molecule type" value="Genomic_DNA"/>
</dbReference>
<comment type="function">
    <text evidence="3">Component of the exocyst complex.</text>
</comment>
<comment type="similarity">
    <text evidence="1 3">Belongs to the EXO70 family.</text>
</comment>
<dbReference type="Pfam" id="PF20669">
    <property type="entry name" value="Exo70_N"/>
    <property type="match status" value="1"/>
</dbReference>
<dbReference type="SUPFAM" id="SSF74788">
    <property type="entry name" value="Cullin repeat-like"/>
    <property type="match status" value="1"/>
</dbReference>
<reference evidence="5 6" key="1">
    <citation type="journal article" date="2023" name="Hortic Res">
        <title>Pangenome of water caltrop reveals structural variations and asymmetric subgenome divergence after allopolyploidization.</title>
        <authorList>
            <person name="Zhang X."/>
            <person name="Chen Y."/>
            <person name="Wang L."/>
            <person name="Yuan Y."/>
            <person name="Fang M."/>
            <person name="Shi L."/>
            <person name="Lu R."/>
            <person name="Comes H.P."/>
            <person name="Ma Y."/>
            <person name="Chen Y."/>
            <person name="Huang G."/>
            <person name="Zhou Y."/>
            <person name="Zheng Z."/>
            <person name="Qiu Y."/>
        </authorList>
    </citation>
    <scope>NUCLEOTIDE SEQUENCE [LARGE SCALE GENOMIC DNA]</scope>
    <source>
        <strain evidence="5">F231</strain>
    </source>
</reference>
<keyword evidence="3" id="KW-0653">Protein transport</keyword>
<dbReference type="InterPro" id="IPR046364">
    <property type="entry name" value="Exo70_C"/>
</dbReference>
<dbReference type="Gene3D" id="1.20.1280.170">
    <property type="entry name" value="Exocyst complex component Exo70"/>
    <property type="match status" value="1"/>
</dbReference>
<dbReference type="AlphaFoldDB" id="A0AAN7R0R4"/>
<organism evidence="5 6">
    <name type="scientific">Trapa natans</name>
    <name type="common">Water chestnut</name>
    <dbReference type="NCBI Taxonomy" id="22666"/>
    <lineage>
        <taxon>Eukaryota</taxon>
        <taxon>Viridiplantae</taxon>
        <taxon>Streptophyta</taxon>
        <taxon>Embryophyta</taxon>
        <taxon>Tracheophyta</taxon>
        <taxon>Spermatophyta</taxon>
        <taxon>Magnoliopsida</taxon>
        <taxon>eudicotyledons</taxon>
        <taxon>Gunneridae</taxon>
        <taxon>Pentapetalae</taxon>
        <taxon>rosids</taxon>
        <taxon>malvids</taxon>
        <taxon>Myrtales</taxon>
        <taxon>Lythraceae</taxon>
        <taxon>Trapa</taxon>
    </lineage>
</organism>
<name>A0AAN7R0R4_TRANT</name>
<dbReference type="GO" id="GO:0015031">
    <property type="term" value="P:protein transport"/>
    <property type="evidence" value="ECO:0007669"/>
    <property type="project" value="UniProtKB-KW"/>
</dbReference>
<dbReference type="Proteomes" id="UP001346149">
    <property type="component" value="Unassembled WGS sequence"/>
</dbReference>